<dbReference type="GeneID" id="112279117"/>
<dbReference type="Proteomes" id="UP000006727">
    <property type="component" value="Chromosome 2"/>
</dbReference>
<dbReference type="FunFam" id="3.40.50.1010:FF:000020">
    <property type="entry name" value="20S-pre-rRNA D-site endonuclease NOB1"/>
    <property type="match status" value="1"/>
</dbReference>
<dbReference type="FunCoup" id="A0A2K1L480">
    <property type="interactions" value="4085"/>
</dbReference>
<accession>A0A2K1L480</accession>
<dbReference type="EMBL" id="ABEU02000002">
    <property type="protein sequence ID" value="PNR60830.1"/>
    <property type="molecule type" value="Genomic_DNA"/>
</dbReference>
<evidence type="ECO:0000259" key="7">
    <source>
        <dbReference type="Pfam" id="PF17146"/>
    </source>
</evidence>
<dbReference type="Gramene" id="Pp3c2_34320V3.1">
    <property type="protein sequence ID" value="Pp3c2_34320V3.1"/>
    <property type="gene ID" value="Pp3c2_34320"/>
</dbReference>
<dbReference type="EnsemblPlants" id="Pp3c2_34320V3.1">
    <property type="protein sequence ID" value="Pp3c2_34320V3.1"/>
    <property type="gene ID" value="Pp3c2_34320"/>
</dbReference>
<evidence type="ECO:0008006" key="11">
    <source>
        <dbReference type="Google" id="ProtNLM"/>
    </source>
</evidence>
<reference evidence="9" key="3">
    <citation type="submission" date="2020-12" db="UniProtKB">
        <authorList>
            <consortium name="EnsemblPlants"/>
        </authorList>
    </citation>
    <scope>IDENTIFICATION</scope>
</reference>
<reference evidence="8 10" key="1">
    <citation type="journal article" date="2008" name="Science">
        <title>The Physcomitrella genome reveals evolutionary insights into the conquest of land by plants.</title>
        <authorList>
            <person name="Rensing S."/>
            <person name="Lang D."/>
            <person name="Zimmer A."/>
            <person name="Terry A."/>
            <person name="Salamov A."/>
            <person name="Shapiro H."/>
            <person name="Nishiyama T."/>
            <person name="Perroud P.-F."/>
            <person name="Lindquist E."/>
            <person name="Kamisugi Y."/>
            <person name="Tanahashi T."/>
            <person name="Sakakibara K."/>
            <person name="Fujita T."/>
            <person name="Oishi K."/>
            <person name="Shin-I T."/>
            <person name="Kuroki Y."/>
            <person name="Toyoda A."/>
            <person name="Suzuki Y."/>
            <person name="Hashimoto A."/>
            <person name="Yamaguchi K."/>
            <person name="Sugano A."/>
            <person name="Kohara Y."/>
            <person name="Fujiyama A."/>
            <person name="Anterola A."/>
            <person name="Aoki S."/>
            <person name="Ashton N."/>
            <person name="Barbazuk W.B."/>
            <person name="Barker E."/>
            <person name="Bennetzen J."/>
            <person name="Bezanilla M."/>
            <person name="Blankenship R."/>
            <person name="Cho S.H."/>
            <person name="Dutcher S."/>
            <person name="Estelle M."/>
            <person name="Fawcett J.A."/>
            <person name="Gundlach H."/>
            <person name="Hanada K."/>
            <person name="Heyl A."/>
            <person name="Hicks K.A."/>
            <person name="Hugh J."/>
            <person name="Lohr M."/>
            <person name="Mayer K."/>
            <person name="Melkozernov A."/>
            <person name="Murata T."/>
            <person name="Nelson D."/>
            <person name="Pils B."/>
            <person name="Prigge M."/>
            <person name="Reiss B."/>
            <person name="Renner T."/>
            <person name="Rombauts S."/>
            <person name="Rushton P."/>
            <person name="Sanderfoot A."/>
            <person name="Schween G."/>
            <person name="Shiu S.-H."/>
            <person name="Stueber K."/>
            <person name="Theodoulou F.L."/>
            <person name="Tu H."/>
            <person name="Van de Peer Y."/>
            <person name="Verrier P.J."/>
            <person name="Waters E."/>
            <person name="Wood A."/>
            <person name="Yang L."/>
            <person name="Cove D."/>
            <person name="Cuming A."/>
            <person name="Hasebe M."/>
            <person name="Lucas S."/>
            <person name="Mishler D.B."/>
            <person name="Reski R."/>
            <person name="Grigoriev I."/>
            <person name="Quatrano R.S."/>
            <person name="Boore J.L."/>
        </authorList>
    </citation>
    <scope>NUCLEOTIDE SEQUENCE [LARGE SCALE GENOMIC DNA]</scope>
    <source>
        <strain evidence="9 10">cv. Gransden 2004</strain>
    </source>
</reference>
<gene>
    <name evidence="9" type="primary">LOC112279117</name>
    <name evidence="8" type="ORF">PHYPA_003623</name>
</gene>
<feature type="domain" description="Nin one binding (NOB1) Zn-ribbon-like" evidence="6">
    <location>
        <begin position="494"/>
        <end position="564"/>
    </location>
</feature>
<dbReference type="OMA" id="QSWMVRS"/>
<evidence type="ECO:0000313" key="8">
    <source>
        <dbReference type="EMBL" id="PNR60830.1"/>
    </source>
</evidence>
<dbReference type="Pfam" id="PF08772">
    <property type="entry name" value="Zn_ribbon_NOB1"/>
    <property type="match status" value="1"/>
</dbReference>
<dbReference type="SUPFAM" id="SSF144206">
    <property type="entry name" value="NOB1 zinc finger-like"/>
    <property type="match status" value="1"/>
</dbReference>
<dbReference type="AlphaFoldDB" id="A0A2K1L480"/>
<dbReference type="CDD" id="cd09876">
    <property type="entry name" value="PIN_Nob1-like"/>
    <property type="match status" value="1"/>
</dbReference>
<dbReference type="InterPro" id="IPR036283">
    <property type="entry name" value="NOB1_Zf-like_sf"/>
</dbReference>
<evidence type="ECO:0000256" key="3">
    <source>
        <dbReference type="ARBA" id="ARBA00022723"/>
    </source>
</evidence>
<dbReference type="PANTHER" id="PTHR12814:SF2">
    <property type="entry name" value="RNA-BINDING PROTEIN NOB1"/>
    <property type="match status" value="1"/>
</dbReference>
<evidence type="ECO:0000256" key="2">
    <source>
        <dbReference type="ARBA" id="ARBA00022722"/>
    </source>
</evidence>
<feature type="domain" description="Ribonuclease PIN" evidence="7">
    <location>
        <begin position="44"/>
        <end position="131"/>
    </location>
</feature>
<feature type="region of interest" description="Disordered" evidence="5">
    <location>
        <begin position="306"/>
        <end position="362"/>
    </location>
</feature>
<dbReference type="GO" id="GO:0030688">
    <property type="term" value="C:preribosome, small subunit precursor"/>
    <property type="evidence" value="ECO:0000318"/>
    <property type="project" value="GO_Central"/>
</dbReference>
<feature type="compositionally biased region" description="Acidic residues" evidence="5">
    <location>
        <begin position="351"/>
        <end position="362"/>
    </location>
</feature>
<keyword evidence="2" id="KW-0540">Nuclease</keyword>
<dbReference type="GO" id="GO:0016787">
    <property type="term" value="F:hydrolase activity"/>
    <property type="evidence" value="ECO:0007669"/>
    <property type="project" value="UniProtKB-KW"/>
</dbReference>
<dbReference type="InterPro" id="IPR039907">
    <property type="entry name" value="NOB1"/>
</dbReference>
<dbReference type="GO" id="GO:0005737">
    <property type="term" value="C:cytoplasm"/>
    <property type="evidence" value="ECO:0007669"/>
    <property type="project" value="EnsemblPlants"/>
</dbReference>
<feature type="compositionally biased region" description="Acidic residues" evidence="5">
    <location>
        <begin position="403"/>
        <end position="415"/>
    </location>
</feature>
<proteinExistence type="inferred from homology"/>
<sequence>MGSEDAPPPAAGAWSAIARKDAVVPVKAKVEPSAVRCKSGLNTVVVDTNAVIGSGMHLVGIAERFVTMREVLKEVRDPMSRMNLAALPIKLEIMEPDPEAVTKVVRFAKATGDLQSLSEVDTKLIALAYTLESQIHGVSHLRTRPPPLQVTPVLKNKPREPLGWGSNVPNLKEWEELEEAEKSQSKINQSRILGLKYLNLDGSESGNSSPVVELESANLPSDPGSNESEIPSTARASSRGETNSEGRGGWSKREPKAPKLKPTISIEGKKNVAVGLDASKSELAEADTSGWVHACSRTTRNKFLKRQAKREAKAAALSESSSVAGDHHPTEMDVQPQRSFFEGEVVPPPLLDEDENEDVEDLTEECIKNEGDTDPGEEQDEGATANLEIESAKVADEGKGASDSDEGDEGDEEDDTKAFEAEMAAHAASGEGLQTDENESSAISDANGVARSTEAEKRDSSWQSSVACATGDFAMQNVILQMGLRLLSPNGAHVRELNRWVLKCTACNNITAEVGRIFCPKCGNGGTLYKVSVTVGANGTVHAGKIKRVNIRGTRYSLPMPKGGRIGAAQNPILREDQLPHRVLYPKQKKSSHAGGDVYVTADTLFTNNKGMQNIGLMPAVQQASAVFSGRRNPNERRNNRKH</sequence>
<dbReference type="Gene3D" id="6.20.210.10">
    <property type="entry name" value="Nin one binding (NOB1), Zn-ribbon-like"/>
    <property type="match status" value="1"/>
</dbReference>
<feature type="region of interest" description="Disordered" evidence="5">
    <location>
        <begin position="388"/>
        <end position="415"/>
    </location>
</feature>
<dbReference type="GO" id="GO:0005654">
    <property type="term" value="C:nucleoplasm"/>
    <property type="evidence" value="ECO:0007669"/>
    <property type="project" value="EnsemblPlants"/>
</dbReference>
<keyword evidence="3" id="KW-0479">Metal-binding</keyword>
<feature type="compositionally biased region" description="Polar residues" evidence="5">
    <location>
        <begin position="223"/>
        <end position="245"/>
    </location>
</feature>
<evidence type="ECO:0000256" key="1">
    <source>
        <dbReference type="ARBA" id="ARBA00005858"/>
    </source>
</evidence>
<feature type="compositionally biased region" description="Basic and acidic residues" evidence="5">
    <location>
        <begin position="390"/>
        <end position="402"/>
    </location>
</feature>
<evidence type="ECO:0000256" key="5">
    <source>
        <dbReference type="SAM" id="MobiDB-lite"/>
    </source>
</evidence>
<dbReference type="GO" id="GO:0030490">
    <property type="term" value="P:maturation of SSU-rRNA"/>
    <property type="evidence" value="ECO:0000318"/>
    <property type="project" value="GO_Central"/>
</dbReference>
<dbReference type="RefSeq" id="XP_024369020.1">
    <property type="nucleotide sequence ID" value="XM_024513252.2"/>
</dbReference>
<name>A0A2K1L480_PHYPA</name>
<dbReference type="EnsemblPlants" id="Pp3c2_34320V3.2">
    <property type="protein sequence ID" value="Pp3c2_34320V3.2"/>
    <property type="gene ID" value="Pp3c2_34320"/>
</dbReference>
<dbReference type="OrthoDB" id="446759at2759"/>
<dbReference type="GO" id="GO:0004521">
    <property type="term" value="F:RNA endonuclease activity"/>
    <property type="evidence" value="ECO:0000318"/>
    <property type="project" value="GO_Central"/>
</dbReference>
<comment type="similarity">
    <text evidence="1">Belongs to the NOB1 family.</text>
</comment>
<reference evidence="8 10" key="2">
    <citation type="journal article" date="2018" name="Plant J.">
        <title>The Physcomitrella patens chromosome-scale assembly reveals moss genome structure and evolution.</title>
        <authorList>
            <person name="Lang D."/>
            <person name="Ullrich K.K."/>
            <person name="Murat F."/>
            <person name="Fuchs J."/>
            <person name="Jenkins J."/>
            <person name="Haas F.B."/>
            <person name="Piednoel M."/>
            <person name="Gundlach H."/>
            <person name="Van Bel M."/>
            <person name="Meyberg R."/>
            <person name="Vives C."/>
            <person name="Morata J."/>
            <person name="Symeonidi A."/>
            <person name="Hiss M."/>
            <person name="Muchero W."/>
            <person name="Kamisugi Y."/>
            <person name="Saleh O."/>
            <person name="Blanc G."/>
            <person name="Decker E.L."/>
            <person name="van Gessel N."/>
            <person name="Grimwood J."/>
            <person name="Hayes R.D."/>
            <person name="Graham S.W."/>
            <person name="Gunter L.E."/>
            <person name="McDaniel S.F."/>
            <person name="Hoernstein S.N.W."/>
            <person name="Larsson A."/>
            <person name="Li F.W."/>
            <person name="Perroud P.F."/>
            <person name="Phillips J."/>
            <person name="Ranjan P."/>
            <person name="Rokshar D.S."/>
            <person name="Rothfels C.J."/>
            <person name="Schneider L."/>
            <person name="Shu S."/>
            <person name="Stevenson D.W."/>
            <person name="Thummler F."/>
            <person name="Tillich M."/>
            <person name="Villarreal Aguilar J.C."/>
            <person name="Widiez T."/>
            <person name="Wong G.K."/>
            <person name="Wymore A."/>
            <person name="Zhang Y."/>
            <person name="Zimmer A.D."/>
            <person name="Quatrano R.S."/>
            <person name="Mayer K.F.X."/>
            <person name="Goodstein D."/>
            <person name="Casacuberta J.M."/>
            <person name="Vandepoele K."/>
            <person name="Reski R."/>
            <person name="Cuming A.C."/>
            <person name="Tuskan G.A."/>
            <person name="Maumus F."/>
            <person name="Salse J."/>
            <person name="Schmutz J."/>
            <person name="Rensing S.A."/>
        </authorList>
    </citation>
    <scope>NUCLEOTIDE SEQUENCE [LARGE SCALE GENOMIC DNA]</scope>
    <source>
        <strain evidence="9 10">cv. Gransden 2004</strain>
    </source>
</reference>
<dbReference type="InterPro" id="IPR014881">
    <property type="entry name" value="NOB1_Zn-bd"/>
</dbReference>
<dbReference type="InterPro" id="IPR033411">
    <property type="entry name" value="Ribonuclease_PIN"/>
</dbReference>
<dbReference type="Pfam" id="PF17146">
    <property type="entry name" value="PIN_6"/>
    <property type="match status" value="1"/>
</dbReference>
<keyword evidence="10" id="KW-1185">Reference proteome</keyword>
<organism evidence="8">
    <name type="scientific">Physcomitrium patens</name>
    <name type="common">Spreading-leaved earth moss</name>
    <name type="synonym">Physcomitrella patens</name>
    <dbReference type="NCBI Taxonomy" id="3218"/>
    <lineage>
        <taxon>Eukaryota</taxon>
        <taxon>Viridiplantae</taxon>
        <taxon>Streptophyta</taxon>
        <taxon>Embryophyta</taxon>
        <taxon>Bryophyta</taxon>
        <taxon>Bryophytina</taxon>
        <taxon>Bryopsida</taxon>
        <taxon>Funariidae</taxon>
        <taxon>Funariales</taxon>
        <taxon>Funariaceae</taxon>
        <taxon>Physcomitrium</taxon>
    </lineage>
</organism>
<dbReference type="KEGG" id="ppp:112279117"/>
<evidence type="ECO:0000313" key="9">
    <source>
        <dbReference type="EnsemblPlants" id="Pp3c2_34320V3.1"/>
    </source>
</evidence>
<dbReference type="STRING" id="3218.A0A2K1L480"/>
<dbReference type="GO" id="GO:0046872">
    <property type="term" value="F:metal ion binding"/>
    <property type="evidence" value="ECO:0007669"/>
    <property type="project" value="UniProtKB-KW"/>
</dbReference>
<evidence type="ECO:0000256" key="4">
    <source>
        <dbReference type="ARBA" id="ARBA00022801"/>
    </source>
</evidence>
<evidence type="ECO:0000259" key="6">
    <source>
        <dbReference type="Pfam" id="PF08772"/>
    </source>
</evidence>
<keyword evidence="4" id="KW-0378">Hydrolase</keyword>
<feature type="region of interest" description="Disordered" evidence="5">
    <location>
        <begin position="204"/>
        <end position="265"/>
    </location>
</feature>
<protein>
    <recommendedName>
        <fullName evidence="11">PIN domain-containing protein</fullName>
    </recommendedName>
</protein>
<dbReference type="Gene3D" id="3.40.50.1010">
    <property type="entry name" value="5'-nuclease"/>
    <property type="match status" value="1"/>
</dbReference>
<feature type="region of interest" description="Disordered" evidence="5">
    <location>
        <begin position="427"/>
        <end position="463"/>
    </location>
</feature>
<dbReference type="PaxDb" id="3218-PP1S76_13V6.1"/>
<dbReference type="PANTHER" id="PTHR12814">
    <property type="entry name" value="RNA-BINDING PROTEIN NOB1"/>
    <property type="match status" value="1"/>
</dbReference>
<evidence type="ECO:0000313" key="10">
    <source>
        <dbReference type="Proteomes" id="UP000006727"/>
    </source>
</evidence>
<dbReference type="Gramene" id="Pp3c2_34320V3.2">
    <property type="protein sequence ID" value="Pp3c2_34320V3.2"/>
    <property type="gene ID" value="Pp3c2_34320"/>
</dbReference>